<accession>A0A1H4RFQ0</accession>
<evidence type="ECO:0000313" key="3">
    <source>
        <dbReference type="Proteomes" id="UP000183038"/>
    </source>
</evidence>
<evidence type="ECO:0000256" key="1">
    <source>
        <dbReference type="SAM" id="Coils"/>
    </source>
</evidence>
<keyword evidence="1" id="KW-0175">Coiled coil</keyword>
<sequence>MGYKIFYSYQSDISKKLNQFFIREAINLAIDRIKDYDIEPLIEGFYGKGGNPPLAETMLEQSRDADIFIGDVTFTSSKIWQSKGVVFNEDANSYLIEIEKPVDLKPAPNPNVLLETGYSWALKTYERTILVMNTAFDVPSRLPVDMKNIRWPITYNLSEERLAKASKYRKELENLTIALEEAIRDAINSSIQYQEKILSPLQTYHSWATLYRTSFILRNKTKTIITELRELIGNDNKPVRIVGPSKSGMSRLLFELFRKNEDLEENSEYLNRIVYHDYNGALEGDISQKLDLLSKQNLDKVLILDNCPDNKTEKIEELFIDSKVKLITTSNTSHSAHNEYIISERDVLEICIEILETKFSYNKAVELANELNGNLKKVVLNLSENVSSEGQTSTLELIKQEIGQGNVDKGAIELLTNISLFKHLGVRNWYEHELVTFKTIFYPGESMESVNSIIEILLVQNLINRKGDFVQVQIDEEELVYEWWKNIDATKIDTLHNLNNDRLLYRFFEQLIKTHKSNAIPALEQNLFGTDKFLIKNDFYTTEMGQKFLNDLAPIYPERVLDISELIVNNLLK</sequence>
<name>A0A1H4RFQ0_9FLAO</name>
<organism evidence="2 3">
    <name type="scientific">Maribacter dokdonensis</name>
    <dbReference type="NCBI Taxonomy" id="320912"/>
    <lineage>
        <taxon>Bacteria</taxon>
        <taxon>Pseudomonadati</taxon>
        <taxon>Bacteroidota</taxon>
        <taxon>Flavobacteriia</taxon>
        <taxon>Flavobacteriales</taxon>
        <taxon>Flavobacteriaceae</taxon>
        <taxon>Maribacter</taxon>
    </lineage>
</organism>
<protein>
    <submittedName>
        <fullName evidence="2">Uncharacterized protein</fullName>
    </submittedName>
</protein>
<proteinExistence type="predicted"/>
<gene>
    <name evidence="2" type="ORF">SAMN05192540_2853</name>
</gene>
<reference evidence="2 3" key="1">
    <citation type="submission" date="2016-10" db="EMBL/GenBank/DDBJ databases">
        <authorList>
            <person name="de Groot N.N."/>
        </authorList>
    </citation>
    <scope>NUCLEOTIDE SEQUENCE [LARGE SCALE GENOMIC DNA]</scope>
    <source>
        <strain evidence="2 3">MAR_2009_71</strain>
    </source>
</reference>
<dbReference type="Proteomes" id="UP000183038">
    <property type="component" value="Unassembled WGS sequence"/>
</dbReference>
<dbReference type="AlphaFoldDB" id="A0A1H4RFQ0"/>
<dbReference type="EMBL" id="FNTB01000001">
    <property type="protein sequence ID" value="SEC30707.1"/>
    <property type="molecule type" value="Genomic_DNA"/>
</dbReference>
<dbReference type="RefSeq" id="WP_074673608.1">
    <property type="nucleotide sequence ID" value="NZ_FNTB01000001.1"/>
</dbReference>
<evidence type="ECO:0000313" key="2">
    <source>
        <dbReference type="EMBL" id="SEC30707.1"/>
    </source>
</evidence>
<dbReference type="OrthoDB" id="8910972at2"/>
<feature type="coiled-coil region" evidence="1">
    <location>
        <begin position="155"/>
        <end position="189"/>
    </location>
</feature>